<feature type="region of interest" description="Disordered" evidence="1">
    <location>
        <begin position="1"/>
        <end position="31"/>
    </location>
</feature>
<evidence type="ECO:0000256" key="1">
    <source>
        <dbReference type="SAM" id="MobiDB-lite"/>
    </source>
</evidence>
<dbReference type="OrthoDB" id="10459526at2759"/>
<dbReference type="AlphaFoldDB" id="A0A0M9A1D8"/>
<keyword evidence="3" id="KW-1185">Reference proteome</keyword>
<evidence type="ECO:0000313" key="3">
    <source>
        <dbReference type="Proteomes" id="UP000053105"/>
    </source>
</evidence>
<dbReference type="EMBL" id="KQ435765">
    <property type="protein sequence ID" value="KOX75355.1"/>
    <property type="molecule type" value="Genomic_DNA"/>
</dbReference>
<name>A0A0M9A1D8_9HYME</name>
<sequence length="110" mass="12650">MYVKTKNTDGSSFQRMAKGSSVKRKRSLSASNTVTELDSTCTIMVLRQYSLNYKDTSPRKRVYQRDSIATRNFIPGFYQDEYIEKQASEFLHAFSKSIQDISDKGNEEKA</sequence>
<accession>A0A0M9A1D8</accession>
<evidence type="ECO:0000313" key="2">
    <source>
        <dbReference type="EMBL" id="KOX75355.1"/>
    </source>
</evidence>
<gene>
    <name evidence="2" type="ORF">WN51_13225</name>
</gene>
<organism evidence="2 3">
    <name type="scientific">Melipona quadrifasciata</name>
    <dbReference type="NCBI Taxonomy" id="166423"/>
    <lineage>
        <taxon>Eukaryota</taxon>
        <taxon>Metazoa</taxon>
        <taxon>Ecdysozoa</taxon>
        <taxon>Arthropoda</taxon>
        <taxon>Hexapoda</taxon>
        <taxon>Insecta</taxon>
        <taxon>Pterygota</taxon>
        <taxon>Neoptera</taxon>
        <taxon>Endopterygota</taxon>
        <taxon>Hymenoptera</taxon>
        <taxon>Apocrita</taxon>
        <taxon>Aculeata</taxon>
        <taxon>Apoidea</taxon>
        <taxon>Anthophila</taxon>
        <taxon>Apidae</taxon>
        <taxon>Melipona</taxon>
    </lineage>
</organism>
<reference evidence="2 3" key="1">
    <citation type="submission" date="2015-07" db="EMBL/GenBank/DDBJ databases">
        <title>The genome of Melipona quadrifasciata.</title>
        <authorList>
            <person name="Pan H."/>
            <person name="Kapheim K."/>
        </authorList>
    </citation>
    <scope>NUCLEOTIDE SEQUENCE [LARGE SCALE GENOMIC DNA]</scope>
    <source>
        <strain evidence="2">0111107301</strain>
        <tissue evidence="2">Whole body</tissue>
    </source>
</reference>
<protein>
    <submittedName>
        <fullName evidence="2">Uncharacterized protein</fullName>
    </submittedName>
</protein>
<proteinExistence type="predicted"/>
<dbReference type="Proteomes" id="UP000053105">
    <property type="component" value="Unassembled WGS sequence"/>
</dbReference>